<evidence type="ECO:0000256" key="2">
    <source>
        <dbReference type="ARBA" id="ARBA00010157"/>
    </source>
</evidence>
<feature type="transmembrane region" description="Helical" evidence="7">
    <location>
        <begin position="206"/>
        <end position="227"/>
    </location>
</feature>
<feature type="transmembrane region" description="Helical" evidence="7">
    <location>
        <begin position="12"/>
        <end position="29"/>
    </location>
</feature>
<feature type="transmembrane region" description="Helical" evidence="7">
    <location>
        <begin position="957"/>
        <end position="977"/>
    </location>
</feature>
<feature type="transmembrane region" description="Helical" evidence="7">
    <location>
        <begin position="239"/>
        <end position="259"/>
    </location>
</feature>
<name>A0ABX5EN44_9BACL</name>
<dbReference type="SUPFAM" id="SSF82866">
    <property type="entry name" value="Multidrug efflux transporter AcrB transmembrane domain"/>
    <property type="match status" value="2"/>
</dbReference>
<proteinExistence type="inferred from homology"/>
<evidence type="ECO:0000256" key="6">
    <source>
        <dbReference type="ARBA" id="ARBA00023136"/>
    </source>
</evidence>
<comment type="subcellular location">
    <subcellularLocation>
        <location evidence="1">Cell membrane</location>
        <topology evidence="1">Multi-pass membrane protein</topology>
    </subcellularLocation>
</comment>
<accession>A0ABX5EN44</accession>
<keyword evidence="10" id="KW-1185">Reference proteome</keyword>
<dbReference type="EMBL" id="PVTZ01000013">
    <property type="protein sequence ID" value="PRZ12526.1"/>
    <property type="molecule type" value="Genomic_DNA"/>
</dbReference>
<protein>
    <submittedName>
        <fullName evidence="9">RND superfamily putative drug exporter</fullName>
    </submittedName>
</protein>
<evidence type="ECO:0000256" key="7">
    <source>
        <dbReference type="SAM" id="Phobius"/>
    </source>
</evidence>
<dbReference type="Pfam" id="PF03176">
    <property type="entry name" value="MMPL"/>
    <property type="match status" value="2"/>
</dbReference>
<keyword evidence="6 7" id="KW-0472">Membrane</keyword>
<feature type="transmembrane region" description="Helical" evidence="7">
    <location>
        <begin position="311"/>
        <end position="336"/>
    </location>
</feature>
<feature type="transmembrane region" description="Helical" evidence="7">
    <location>
        <begin position="855"/>
        <end position="873"/>
    </location>
</feature>
<evidence type="ECO:0000256" key="4">
    <source>
        <dbReference type="ARBA" id="ARBA00022692"/>
    </source>
</evidence>
<keyword evidence="5 7" id="KW-1133">Transmembrane helix</keyword>
<evidence type="ECO:0000256" key="3">
    <source>
        <dbReference type="ARBA" id="ARBA00022475"/>
    </source>
</evidence>
<reference evidence="9 10" key="1">
    <citation type="submission" date="2018-03" db="EMBL/GenBank/DDBJ databases">
        <title>Genomic Encyclopedia of Archaeal and Bacterial Type Strains, Phase II (KMG-II): from individual species to whole genera.</title>
        <authorList>
            <person name="Goeker M."/>
        </authorList>
    </citation>
    <scope>NUCLEOTIDE SEQUENCE [LARGE SCALE GENOMIC DNA]</scope>
    <source>
        <strain evidence="9 10">RHA1</strain>
    </source>
</reference>
<dbReference type="PROSITE" id="PS50156">
    <property type="entry name" value="SSD"/>
    <property type="match status" value="2"/>
</dbReference>
<feature type="transmembrane region" description="Helical" evidence="7">
    <location>
        <begin position="367"/>
        <end position="384"/>
    </location>
</feature>
<dbReference type="Gene3D" id="1.10.287.950">
    <property type="entry name" value="Methyl-accepting chemotaxis protein"/>
    <property type="match status" value="1"/>
</dbReference>
<dbReference type="PANTHER" id="PTHR33406:SF6">
    <property type="entry name" value="MEMBRANE PROTEIN YDGH-RELATED"/>
    <property type="match status" value="1"/>
</dbReference>
<dbReference type="PANTHER" id="PTHR33406">
    <property type="entry name" value="MEMBRANE PROTEIN MJ1562-RELATED"/>
    <property type="match status" value="1"/>
</dbReference>
<organism evidence="9 10">
    <name type="scientific">Laceyella sediminis</name>
    <dbReference type="NCBI Taxonomy" id="573074"/>
    <lineage>
        <taxon>Bacteria</taxon>
        <taxon>Bacillati</taxon>
        <taxon>Bacillota</taxon>
        <taxon>Bacilli</taxon>
        <taxon>Bacillales</taxon>
        <taxon>Thermoactinomycetaceae</taxon>
        <taxon>Laceyella</taxon>
    </lineage>
</organism>
<feature type="transmembrane region" description="Helical" evidence="7">
    <location>
        <begin position="286"/>
        <end position="305"/>
    </location>
</feature>
<keyword evidence="3" id="KW-1003">Cell membrane</keyword>
<feature type="transmembrane region" description="Helical" evidence="7">
    <location>
        <begin position="983"/>
        <end position="1013"/>
    </location>
</feature>
<feature type="transmembrane region" description="Helical" evidence="7">
    <location>
        <begin position="878"/>
        <end position="897"/>
    </location>
</feature>
<dbReference type="RefSeq" id="WP_106343084.1">
    <property type="nucleotide sequence ID" value="NZ_PVTZ01000013.1"/>
</dbReference>
<feature type="transmembrane region" description="Helical" evidence="7">
    <location>
        <begin position="917"/>
        <end position="936"/>
    </location>
</feature>
<feature type="transmembrane region" description="Helical" evidence="7">
    <location>
        <begin position="183"/>
        <end position="199"/>
    </location>
</feature>
<comment type="similarity">
    <text evidence="2">Belongs to the resistance-nodulation-cell division (RND) (TC 2.A.6) family. MmpL subfamily.</text>
</comment>
<evidence type="ECO:0000256" key="5">
    <source>
        <dbReference type="ARBA" id="ARBA00022989"/>
    </source>
</evidence>
<gene>
    <name evidence="9" type="ORF">CLV36_11365</name>
</gene>
<dbReference type="Proteomes" id="UP000238836">
    <property type="component" value="Unassembled WGS sequence"/>
</dbReference>
<dbReference type="InterPro" id="IPR050545">
    <property type="entry name" value="Mycobact_MmpL"/>
</dbReference>
<feature type="domain" description="SSD" evidence="8">
    <location>
        <begin position="877"/>
        <end position="1012"/>
    </location>
</feature>
<dbReference type="InterPro" id="IPR000731">
    <property type="entry name" value="SSD"/>
</dbReference>
<sequence length="1034" mass="111746">MKGLKWVLKRKWLFFALWVVAAAVLFVTMPSTEKLVREKGQPQIADEFMSSKAAKLLAEMDGEDNDAKNVQALIVFHADKKLASPQMKEIERKLVALEKSKQLRVTSMLQPFGNKESEEQLISKDKTTVMAIAEIEQGGRTVAELREQLAKAVQVEGVRTYLTGNEFINEDFAQTSLDGVKKTELLTVLFIITVLVIIFRSPVTPLISLLTVGLTYLVSMATVSHLVEAVDFPFANTTQTFLILVLFGIGTDYNILLFMRFKEELAKRNDVAEAIIATYQTAGKTVFFSGLAVLIGFSMLGFSQFSVYQSGVAVAIGIAFLLLALYTVVPFFMAVMGRAIFWPSRKLDSHGENGLWRKLGHFSVKRPVISIVLVGILAGSWFFHEGRLSFDSLQEVNPNYDSVRGFRIVADQFGPGQTLPTTVVIKNDERLDSPEALAFLDQLHQKLSRLPGVKTVYGPTQPGGEPIDQFYLNDQAKGVENGIGKSTDGLDAISAGLSQASEKMGAATTGDLNQVGKLVDGTKAARDGLNQVQQAMKQIQAGLGQGSAKQPGLAKGLAQLESGLKQISSSNEKLVGEYMKISGGLDQLAAGADGLRQQVAGIKALAAQINQAADKLDPNDPNVQEIKEKANLLLAQAGGVEAGMNQLQGSLSRAAQGLKAANGGLAEIAVAQKQMSYAANQMTQGAKRLASGQAQAVDAVDQIEDGLNAINQGQKRLDQGLGQFAASIKQLQSGLSSSAKGVEKISAGLSEANKYLGQVTGSGATRTFFVPEEARKNKDFQKALDMYMSKDRQSAKWTVALAEDPYGEEAMQVAKAIEETVRATLKHSPYEQAEFGVGGVSSINRDLQGMSAEDFSRTVILMLVGIGLMLIVLFRSFWLSLSVIAALVLAYFSSLAVTEFGFSHLFQYPGLSWTVPFFSFIMIIALGVDYSIFVLMRYKEYGLHRPTIAIKEAMKHTGSVVISAAVILCGTFAAMLPSGVVTLLQIATVVILALILLSAWILPLFIPAVIALAERLAQPKVKKSTVSEPAGIEL</sequence>
<feature type="domain" description="SSD" evidence="8">
    <location>
        <begin position="206"/>
        <end position="338"/>
    </location>
</feature>
<comment type="caution">
    <text evidence="9">The sequence shown here is derived from an EMBL/GenBank/DDBJ whole genome shotgun (WGS) entry which is preliminary data.</text>
</comment>
<dbReference type="InterPro" id="IPR004869">
    <property type="entry name" value="MMPL_dom"/>
</dbReference>
<evidence type="ECO:0000259" key="8">
    <source>
        <dbReference type="PROSITE" id="PS50156"/>
    </source>
</evidence>
<dbReference type="Gene3D" id="1.20.1640.10">
    <property type="entry name" value="Multidrug efflux transporter AcrB transmembrane domain"/>
    <property type="match status" value="2"/>
</dbReference>
<evidence type="ECO:0000313" key="10">
    <source>
        <dbReference type="Proteomes" id="UP000238836"/>
    </source>
</evidence>
<keyword evidence="4 7" id="KW-0812">Transmembrane</keyword>
<dbReference type="SUPFAM" id="SSF58104">
    <property type="entry name" value="Methyl-accepting chemotaxis protein (MCP) signaling domain"/>
    <property type="match status" value="1"/>
</dbReference>
<evidence type="ECO:0000256" key="1">
    <source>
        <dbReference type="ARBA" id="ARBA00004651"/>
    </source>
</evidence>
<evidence type="ECO:0000313" key="9">
    <source>
        <dbReference type="EMBL" id="PRZ12526.1"/>
    </source>
</evidence>